<keyword evidence="1" id="KW-0812">Transmembrane</keyword>
<dbReference type="EMBL" id="RHQL01000028">
    <property type="protein sequence ID" value="RRV03805.1"/>
    <property type="molecule type" value="Genomic_DNA"/>
</dbReference>
<dbReference type="AlphaFoldDB" id="A0A3R8UUB4"/>
<name>A0A3R8UUB4_9GAMM</name>
<proteinExistence type="predicted"/>
<evidence type="ECO:0000313" key="4">
    <source>
        <dbReference type="Proteomes" id="UP000276506"/>
    </source>
</evidence>
<feature type="signal peptide" evidence="2">
    <location>
        <begin position="1"/>
        <end position="23"/>
    </location>
</feature>
<reference evidence="3 4" key="1">
    <citation type="submission" date="2018-10" db="EMBL/GenBank/DDBJ databases">
        <title>Transmission dynamics of multidrug resistant bacteria on intensive care unit surfaces.</title>
        <authorList>
            <person name="D'Souza A.W."/>
            <person name="Potter R.F."/>
            <person name="Wallace M."/>
            <person name="Shupe A."/>
            <person name="Patel S."/>
            <person name="Sun S."/>
            <person name="Gul D."/>
            <person name="Kwon J.H."/>
            <person name="Andleeb S."/>
            <person name="Burnham C.-A.D."/>
            <person name="Dantas G."/>
        </authorList>
    </citation>
    <scope>NUCLEOTIDE SEQUENCE [LARGE SCALE GENOMIC DNA]</scope>
    <source>
        <strain evidence="3 4">PX_177</strain>
    </source>
</reference>
<sequence length="142" mass="15793">MKNFAVFAVLSLSLLTGCTTHLAGGQKQELAIYESKGLVVEEKSVATAAILGVLPGVGYCYVRRYALCLTTIPLYPFLGPLWQPFDVAGAAKTENYYATKMSVERAKAKALREIDHKLEDKTLNYEQHLREQRAIEALYSAY</sequence>
<protein>
    <submittedName>
        <fullName evidence="3">TM2 domain-containing protein</fullName>
    </submittedName>
</protein>
<dbReference type="PROSITE" id="PS51257">
    <property type="entry name" value="PROKAR_LIPOPROTEIN"/>
    <property type="match status" value="1"/>
</dbReference>
<keyword evidence="1" id="KW-0472">Membrane</keyword>
<organism evidence="3 4">
    <name type="scientific">Stutzerimonas xanthomarina</name>
    <dbReference type="NCBI Taxonomy" id="271420"/>
    <lineage>
        <taxon>Bacteria</taxon>
        <taxon>Pseudomonadati</taxon>
        <taxon>Pseudomonadota</taxon>
        <taxon>Gammaproteobacteria</taxon>
        <taxon>Pseudomonadales</taxon>
        <taxon>Pseudomonadaceae</taxon>
        <taxon>Stutzerimonas</taxon>
    </lineage>
</organism>
<feature type="chain" id="PRO_5018701415" evidence="2">
    <location>
        <begin position="24"/>
        <end position="142"/>
    </location>
</feature>
<evidence type="ECO:0000313" key="3">
    <source>
        <dbReference type="EMBL" id="RRV03805.1"/>
    </source>
</evidence>
<accession>A0A3R8UUB4</accession>
<gene>
    <name evidence="3" type="ORF">EGJ28_23205</name>
</gene>
<dbReference type="Proteomes" id="UP000276506">
    <property type="component" value="Unassembled WGS sequence"/>
</dbReference>
<evidence type="ECO:0000256" key="1">
    <source>
        <dbReference type="SAM" id="Phobius"/>
    </source>
</evidence>
<feature type="transmembrane region" description="Helical" evidence="1">
    <location>
        <begin position="44"/>
        <end position="62"/>
    </location>
</feature>
<keyword evidence="2" id="KW-0732">Signal</keyword>
<comment type="caution">
    <text evidence="3">The sequence shown here is derived from an EMBL/GenBank/DDBJ whole genome shotgun (WGS) entry which is preliminary data.</text>
</comment>
<keyword evidence="1" id="KW-1133">Transmembrane helix</keyword>
<evidence type="ECO:0000256" key="2">
    <source>
        <dbReference type="SAM" id="SignalP"/>
    </source>
</evidence>
<dbReference type="RefSeq" id="WP_041110851.1">
    <property type="nucleotide sequence ID" value="NZ_RHQL01000028.1"/>
</dbReference>